<dbReference type="EMBL" id="PNYA01000011">
    <property type="protein sequence ID" value="PMS19492.1"/>
    <property type="molecule type" value="Genomic_DNA"/>
</dbReference>
<dbReference type="OrthoDB" id="9800082at2"/>
<name>A0A2N7VQS5_9BURK</name>
<organism evidence="1 2">
    <name type="scientific">Trinickia dabaoshanensis</name>
    <dbReference type="NCBI Taxonomy" id="564714"/>
    <lineage>
        <taxon>Bacteria</taxon>
        <taxon>Pseudomonadati</taxon>
        <taxon>Pseudomonadota</taxon>
        <taxon>Betaproteobacteria</taxon>
        <taxon>Burkholderiales</taxon>
        <taxon>Burkholderiaceae</taxon>
        <taxon>Trinickia</taxon>
    </lineage>
</organism>
<reference evidence="1 2" key="1">
    <citation type="submission" date="2018-01" db="EMBL/GenBank/DDBJ databases">
        <title>Whole genome analyses suggest that Burkholderia sensu lato contains two further novel genera in the rhizoxinica-symbiotica group Mycetohabitans gen. nov., and Trinickia gen. nov.: implications for the evolution of diazotrophy and nodulation in the Burkholderiaceae.</title>
        <authorList>
            <person name="Estrada-de los Santos P."/>
            <person name="Palmer M."/>
            <person name="Chavez-Ramirez B."/>
            <person name="Beukes C."/>
            <person name="Steenkamp E.T."/>
            <person name="Hirsch A.M."/>
            <person name="Manyaka P."/>
            <person name="Maluk M."/>
            <person name="Lafos M."/>
            <person name="Crook M."/>
            <person name="Gross E."/>
            <person name="Simon M.F."/>
            <person name="Bueno dos Reis Junior F."/>
            <person name="Poole P.S."/>
            <person name="Venter S.N."/>
            <person name="James E.K."/>
        </authorList>
    </citation>
    <scope>NUCLEOTIDE SEQUENCE [LARGE SCALE GENOMIC DNA]</scope>
    <source>
        <strain evidence="1 2">GIMN1.004</strain>
    </source>
</reference>
<protein>
    <submittedName>
        <fullName evidence="1">Histidine utilization protein HutD</fullName>
    </submittedName>
</protein>
<dbReference type="InterPro" id="IPR014710">
    <property type="entry name" value="RmlC-like_jellyroll"/>
</dbReference>
<evidence type="ECO:0000313" key="2">
    <source>
        <dbReference type="Proteomes" id="UP000235616"/>
    </source>
</evidence>
<keyword evidence="2" id="KW-1185">Reference proteome</keyword>
<evidence type="ECO:0000313" key="1">
    <source>
        <dbReference type="EMBL" id="PMS19492.1"/>
    </source>
</evidence>
<dbReference type="SUPFAM" id="SSF51182">
    <property type="entry name" value="RmlC-like cupins"/>
    <property type="match status" value="1"/>
</dbReference>
<sequence>MRIVRASALTATPWKNGGGITREIAAYPVGASLETFVWRVSVADVEQPGPFSTFDGIDRTLVLLAGAGMRLLEQHGPTHELIEPLSVAKFDGEAALRAELIEGPTRDFNLMVRRDRATAKLQVWQGAGRHVLDADAALVFCSHGELDVRLARAQGGEARAQGTLGPMDTLVLDAPRALRCDLAGEGAALAVLLRYR</sequence>
<accession>A0A2N7VQS5</accession>
<dbReference type="AlphaFoldDB" id="A0A2N7VQS5"/>
<gene>
    <name evidence="1" type="ORF">C0Z18_13595</name>
</gene>
<dbReference type="InterPro" id="IPR011051">
    <property type="entry name" value="RmlC_Cupin_sf"/>
</dbReference>
<proteinExistence type="predicted"/>
<dbReference type="InterPro" id="IPR010282">
    <property type="entry name" value="Uncharacterised_HutD/Ves"/>
</dbReference>
<comment type="caution">
    <text evidence="1">The sequence shown here is derived from an EMBL/GenBank/DDBJ whole genome shotgun (WGS) entry which is preliminary data.</text>
</comment>
<dbReference type="PANTHER" id="PTHR37943">
    <property type="entry name" value="PROTEIN VES"/>
    <property type="match status" value="1"/>
</dbReference>
<dbReference type="Gene3D" id="2.60.120.10">
    <property type="entry name" value="Jelly Rolls"/>
    <property type="match status" value="1"/>
</dbReference>
<dbReference type="Pfam" id="PF05962">
    <property type="entry name" value="HutD"/>
    <property type="match status" value="1"/>
</dbReference>
<dbReference type="Proteomes" id="UP000235616">
    <property type="component" value="Unassembled WGS sequence"/>
</dbReference>
<dbReference type="CDD" id="cd20293">
    <property type="entry name" value="cupin_HutD_N"/>
    <property type="match status" value="1"/>
</dbReference>
<dbReference type="PANTHER" id="PTHR37943:SF1">
    <property type="entry name" value="PROTEIN VES"/>
    <property type="match status" value="1"/>
</dbReference>